<comment type="similarity">
    <text evidence="1">Belongs to the short-chain dehydrogenases/reductases (SDR) family.</text>
</comment>
<dbReference type="GO" id="GO:0016020">
    <property type="term" value="C:membrane"/>
    <property type="evidence" value="ECO:0007669"/>
    <property type="project" value="TreeGrafter"/>
</dbReference>
<organism evidence="3 4">
    <name type="scientific">Penicillium solitum</name>
    <dbReference type="NCBI Taxonomy" id="60172"/>
    <lineage>
        <taxon>Eukaryota</taxon>
        <taxon>Fungi</taxon>
        <taxon>Dikarya</taxon>
        <taxon>Ascomycota</taxon>
        <taxon>Pezizomycotina</taxon>
        <taxon>Eurotiomycetes</taxon>
        <taxon>Eurotiomycetidae</taxon>
        <taxon>Eurotiales</taxon>
        <taxon>Aspergillaceae</taxon>
        <taxon>Penicillium</taxon>
    </lineage>
</organism>
<dbReference type="PANTHER" id="PTHR44196:SF1">
    <property type="entry name" value="DEHYDROGENASE_REDUCTASE SDR FAMILY MEMBER 7B"/>
    <property type="match status" value="1"/>
</dbReference>
<name>A0A1V6QEA8_9EURO</name>
<dbReference type="EMBL" id="MDYO01000079">
    <property type="protein sequence ID" value="OQD87362.1"/>
    <property type="molecule type" value="Genomic_DNA"/>
</dbReference>
<dbReference type="SUPFAM" id="SSF51735">
    <property type="entry name" value="NAD(P)-binding Rossmann-fold domains"/>
    <property type="match status" value="1"/>
</dbReference>
<comment type="caution">
    <text evidence="3">The sequence shown here is derived from an EMBL/GenBank/DDBJ whole genome shotgun (WGS) entry which is preliminary data.</text>
</comment>
<evidence type="ECO:0000313" key="3">
    <source>
        <dbReference type="EMBL" id="OQD87362.1"/>
    </source>
</evidence>
<gene>
    <name evidence="3" type="ORF">PENSOL_c079G07770</name>
</gene>
<proteinExistence type="inferred from homology"/>
<reference evidence="4" key="1">
    <citation type="journal article" date="2017" name="Nat. Microbiol.">
        <title>Global analysis of biosynthetic gene clusters reveals vast potential of secondary metabolite production in Penicillium species.</title>
        <authorList>
            <person name="Nielsen J.C."/>
            <person name="Grijseels S."/>
            <person name="Prigent S."/>
            <person name="Ji B."/>
            <person name="Dainat J."/>
            <person name="Nielsen K.F."/>
            <person name="Frisvad J.C."/>
            <person name="Workman M."/>
            <person name="Nielsen J."/>
        </authorList>
    </citation>
    <scope>NUCLEOTIDE SEQUENCE [LARGE SCALE GENOMIC DNA]</scope>
    <source>
        <strain evidence="4">IBT 29525</strain>
    </source>
</reference>
<accession>A0A1V6QEA8</accession>
<dbReference type="InterPro" id="IPR036291">
    <property type="entry name" value="NAD(P)-bd_dom_sf"/>
</dbReference>
<dbReference type="PANTHER" id="PTHR44196">
    <property type="entry name" value="DEHYDROGENASE/REDUCTASE SDR FAMILY MEMBER 7B"/>
    <property type="match status" value="1"/>
</dbReference>
<dbReference type="InterPro" id="IPR002347">
    <property type="entry name" value="SDR_fam"/>
</dbReference>
<evidence type="ECO:0000313" key="4">
    <source>
        <dbReference type="Proteomes" id="UP000191612"/>
    </source>
</evidence>
<dbReference type="Proteomes" id="UP000191612">
    <property type="component" value="Unassembled WGS sequence"/>
</dbReference>
<dbReference type="STRING" id="60172.A0A1V6QEA8"/>
<dbReference type="Pfam" id="PF00106">
    <property type="entry name" value="adh_short"/>
    <property type="match status" value="1"/>
</dbReference>
<sequence length="289" mass="31350">MASSWDTFVPTNHHATYASISENDPRLSCEGRVVFVSGGGRGVGRAITKSFAIAQAEGIVIVGRSEQHLQETVEEVTTSIQTSQLKTKLLYYKVDILDTEAVSAAYKATIASFGRIDVLIQNAGYLDEHRPIAESNLDDYWRCFEVNVKGALNVIRGFLETSPAAGATVINVGSGAGHMSYIPGYSAYSASKLSLAKIVEYVQHEHPQLRVFNINPGAIATDMQAKAGDLAAMDDIGLPGSFCVWLASSGDADAFKGRFLWSNWDVDELIERAHDIRSRNLLVHGLNGL</sequence>
<dbReference type="CDD" id="cd05233">
    <property type="entry name" value="SDR_c"/>
    <property type="match status" value="1"/>
</dbReference>
<evidence type="ECO:0000256" key="2">
    <source>
        <dbReference type="ARBA" id="ARBA00023002"/>
    </source>
</evidence>
<dbReference type="Gene3D" id="3.40.50.720">
    <property type="entry name" value="NAD(P)-binding Rossmann-like Domain"/>
    <property type="match status" value="1"/>
</dbReference>
<dbReference type="AlphaFoldDB" id="A0A1V6QEA8"/>
<dbReference type="GO" id="GO:0016491">
    <property type="term" value="F:oxidoreductase activity"/>
    <property type="evidence" value="ECO:0007669"/>
    <property type="project" value="UniProtKB-KW"/>
</dbReference>
<dbReference type="PRINTS" id="PR00081">
    <property type="entry name" value="GDHRDH"/>
</dbReference>
<keyword evidence="4" id="KW-1185">Reference proteome</keyword>
<keyword evidence="2" id="KW-0560">Oxidoreductase</keyword>
<protein>
    <submittedName>
        <fullName evidence="3">Uncharacterized protein</fullName>
    </submittedName>
</protein>
<evidence type="ECO:0000256" key="1">
    <source>
        <dbReference type="ARBA" id="ARBA00006484"/>
    </source>
</evidence>